<dbReference type="PANTHER" id="PTHR16099">
    <property type="entry name" value="8-OXO-DGTP DIPHOSPHATES NUDT15"/>
    <property type="match status" value="1"/>
</dbReference>
<dbReference type="SUPFAM" id="SSF55811">
    <property type="entry name" value="Nudix"/>
    <property type="match status" value="1"/>
</dbReference>
<keyword evidence="1 3" id="KW-0378">Hydrolase</keyword>
<evidence type="ECO:0000256" key="1">
    <source>
        <dbReference type="ARBA" id="ARBA00022801"/>
    </source>
</evidence>
<organism evidence="3 4">
    <name type="scientific">Acorus calamus</name>
    <name type="common">Sweet flag</name>
    <dbReference type="NCBI Taxonomy" id="4465"/>
    <lineage>
        <taxon>Eukaryota</taxon>
        <taxon>Viridiplantae</taxon>
        <taxon>Streptophyta</taxon>
        <taxon>Embryophyta</taxon>
        <taxon>Tracheophyta</taxon>
        <taxon>Spermatophyta</taxon>
        <taxon>Magnoliopsida</taxon>
        <taxon>Liliopsida</taxon>
        <taxon>Acoraceae</taxon>
        <taxon>Acorus</taxon>
    </lineage>
</organism>
<reference evidence="3" key="1">
    <citation type="journal article" date="2023" name="Nat. Commun.">
        <title>Diploid and tetraploid genomes of Acorus and the evolution of monocots.</title>
        <authorList>
            <person name="Ma L."/>
            <person name="Liu K.W."/>
            <person name="Li Z."/>
            <person name="Hsiao Y.Y."/>
            <person name="Qi Y."/>
            <person name="Fu T."/>
            <person name="Tang G.D."/>
            <person name="Zhang D."/>
            <person name="Sun W.H."/>
            <person name="Liu D.K."/>
            <person name="Li Y."/>
            <person name="Chen G.Z."/>
            <person name="Liu X.D."/>
            <person name="Liao X.Y."/>
            <person name="Jiang Y.T."/>
            <person name="Yu X."/>
            <person name="Hao Y."/>
            <person name="Huang J."/>
            <person name="Zhao X.W."/>
            <person name="Ke S."/>
            <person name="Chen Y.Y."/>
            <person name="Wu W.L."/>
            <person name="Hsu J.L."/>
            <person name="Lin Y.F."/>
            <person name="Huang M.D."/>
            <person name="Li C.Y."/>
            <person name="Huang L."/>
            <person name="Wang Z.W."/>
            <person name="Zhao X."/>
            <person name="Zhong W.Y."/>
            <person name="Peng D.H."/>
            <person name="Ahmad S."/>
            <person name="Lan S."/>
            <person name="Zhang J.S."/>
            <person name="Tsai W.C."/>
            <person name="Van de Peer Y."/>
            <person name="Liu Z.J."/>
        </authorList>
    </citation>
    <scope>NUCLEOTIDE SEQUENCE</scope>
    <source>
        <strain evidence="3">CP</strain>
    </source>
</reference>
<dbReference type="EMBL" id="JAUJYO010000014">
    <property type="protein sequence ID" value="KAK1298807.1"/>
    <property type="molecule type" value="Genomic_DNA"/>
</dbReference>
<comment type="caution">
    <text evidence="3">The sequence shown here is derived from an EMBL/GenBank/DDBJ whole genome shotgun (WGS) entry which is preliminary data.</text>
</comment>
<evidence type="ECO:0000313" key="4">
    <source>
        <dbReference type="Proteomes" id="UP001180020"/>
    </source>
</evidence>
<gene>
    <name evidence="3" type="primary">NUDT1</name>
    <name evidence="3" type="ORF">QJS10_CPB14g00170</name>
</gene>
<dbReference type="GO" id="GO:0006203">
    <property type="term" value="P:dGTP catabolic process"/>
    <property type="evidence" value="ECO:0007669"/>
    <property type="project" value="TreeGrafter"/>
</dbReference>
<reference evidence="3" key="2">
    <citation type="submission" date="2023-06" db="EMBL/GenBank/DDBJ databases">
        <authorList>
            <person name="Ma L."/>
            <person name="Liu K.-W."/>
            <person name="Li Z."/>
            <person name="Hsiao Y.-Y."/>
            <person name="Qi Y."/>
            <person name="Fu T."/>
            <person name="Tang G."/>
            <person name="Zhang D."/>
            <person name="Sun W.-H."/>
            <person name="Liu D.-K."/>
            <person name="Li Y."/>
            <person name="Chen G.-Z."/>
            <person name="Liu X.-D."/>
            <person name="Liao X.-Y."/>
            <person name="Jiang Y.-T."/>
            <person name="Yu X."/>
            <person name="Hao Y."/>
            <person name="Huang J."/>
            <person name="Zhao X.-W."/>
            <person name="Ke S."/>
            <person name="Chen Y.-Y."/>
            <person name="Wu W.-L."/>
            <person name="Hsu J.-L."/>
            <person name="Lin Y.-F."/>
            <person name="Huang M.-D."/>
            <person name="Li C.-Y."/>
            <person name="Huang L."/>
            <person name="Wang Z.-W."/>
            <person name="Zhao X."/>
            <person name="Zhong W.-Y."/>
            <person name="Peng D.-H."/>
            <person name="Ahmad S."/>
            <person name="Lan S."/>
            <person name="Zhang J.-S."/>
            <person name="Tsai W.-C."/>
            <person name="Van De Peer Y."/>
            <person name="Liu Z.-J."/>
        </authorList>
    </citation>
    <scope>NUCLEOTIDE SEQUENCE</scope>
    <source>
        <strain evidence="3">CP</strain>
        <tissue evidence="3">Leaves</tissue>
    </source>
</reference>
<dbReference type="Pfam" id="PF00293">
    <property type="entry name" value="NUDIX"/>
    <property type="match status" value="1"/>
</dbReference>
<keyword evidence="4" id="KW-1185">Reference proteome</keyword>
<name>A0AAV9DFD2_ACOCL</name>
<evidence type="ECO:0000313" key="3">
    <source>
        <dbReference type="EMBL" id="KAK1298807.1"/>
    </source>
</evidence>
<dbReference type="Gene3D" id="3.90.79.10">
    <property type="entry name" value="Nucleoside Triphosphate Pyrophosphohydrolase"/>
    <property type="match status" value="1"/>
</dbReference>
<protein>
    <submittedName>
        <fullName evidence="3">Nudix hydrolase 1</fullName>
    </submittedName>
</protein>
<sequence length="147" mass="16266">MEGDKLPRVAVAVFVINGENKVLLGRRRSPGGDHSFALPGGKLEFGESFEECGTREAKEETGMDLKGFEVLTVINDVALSGPSPSHYVTVLARAVPSDPDQEPENLEPDKCDGWGWYDWDRLPEPLFRPLEVEVRSGFNPFVTKPSH</sequence>
<dbReference type="GO" id="GO:0035539">
    <property type="term" value="F:8-oxo-7,8-dihydrodeoxyguanosine triphosphate pyrophosphatase activity"/>
    <property type="evidence" value="ECO:0007669"/>
    <property type="project" value="TreeGrafter"/>
</dbReference>
<accession>A0AAV9DFD2</accession>
<dbReference type="InterPro" id="IPR015797">
    <property type="entry name" value="NUDIX_hydrolase-like_dom_sf"/>
</dbReference>
<dbReference type="PRINTS" id="PR00502">
    <property type="entry name" value="NUDIXFAMILY"/>
</dbReference>
<evidence type="ECO:0000259" key="2">
    <source>
        <dbReference type="PROSITE" id="PS51462"/>
    </source>
</evidence>
<dbReference type="AlphaFoldDB" id="A0AAV9DFD2"/>
<dbReference type="PANTHER" id="PTHR16099:SF5">
    <property type="entry name" value="NUCLEOTIDE TRIPHOSPHATE DIPHOSPHATASE NUDT15"/>
    <property type="match status" value="1"/>
</dbReference>
<dbReference type="InterPro" id="IPR000086">
    <property type="entry name" value="NUDIX_hydrolase_dom"/>
</dbReference>
<dbReference type="PROSITE" id="PS51462">
    <property type="entry name" value="NUDIX"/>
    <property type="match status" value="1"/>
</dbReference>
<proteinExistence type="predicted"/>
<dbReference type="CDD" id="cd04678">
    <property type="entry name" value="NUDIX_MTH2_Nudt15"/>
    <property type="match status" value="1"/>
</dbReference>
<dbReference type="InterPro" id="IPR020476">
    <property type="entry name" value="Nudix_hydrolase"/>
</dbReference>
<feature type="domain" description="Nudix hydrolase" evidence="2">
    <location>
        <begin position="6"/>
        <end position="140"/>
    </location>
</feature>
<dbReference type="FunFam" id="3.90.79.10:FF:000060">
    <property type="entry name" value="Nudix hydrolase 1"/>
    <property type="match status" value="1"/>
</dbReference>
<dbReference type="GO" id="GO:0005829">
    <property type="term" value="C:cytosol"/>
    <property type="evidence" value="ECO:0007669"/>
    <property type="project" value="TreeGrafter"/>
</dbReference>
<dbReference type="Proteomes" id="UP001180020">
    <property type="component" value="Unassembled WGS sequence"/>
</dbReference>